<dbReference type="Proteomes" id="UP000604661">
    <property type="component" value="Unassembled WGS sequence"/>
</dbReference>
<evidence type="ECO:0000313" key="1">
    <source>
        <dbReference type="EMBL" id="MBD2564807.1"/>
    </source>
</evidence>
<accession>A0ABR8F3T0</accession>
<name>A0ABR8F3T0_NOSLI</name>
<sequence>MKMYDLGIYDMKVGLVLSIFAVEAILAHKLTRQVAPIILINSDEKLVAIN</sequence>
<dbReference type="EMBL" id="JACJTE010000059">
    <property type="protein sequence ID" value="MBD2564807.1"/>
    <property type="molecule type" value="Genomic_DNA"/>
</dbReference>
<evidence type="ECO:0000313" key="2">
    <source>
        <dbReference type="Proteomes" id="UP000604661"/>
    </source>
</evidence>
<reference evidence="1 2" key="1">
    <citation type="journal article" date="2020" name="ISME J.">
        <title>Comparative genomics reveals insights into cyanobacterial evolution and habitat adaptation.</title>
        <authorList>
            <person name="Chen M.Y."/>
            <person name="Teng W.K."/>
            <person name="Zhao L."/>
            <person name="Hu C.X."/>
            <person name="Zhou Y.K."/>
            <person name="Han B.P."/>
            <person name="Song L.R."/>
            <person name="Shu W.S."/>
        </authorList>
    </citation>
    <scope>NUCLEOTIDE SEQUENCE [LARGE SCALE GENOMIC DNA]</scope>
    <source>
        <strain evidence="1 2">FACHB-391</strain>
    </source>
</reference>
<proteinExistence type="predicted"/>
<organism evidence="1 2">
    <name type="scientific">Nostoc linckia FACHB-391</name>
    <dbReference type="NCBI Taxonomy" id="2692906"/>
    <lineage>
        <taxon>Bacteria</taxon>
        <taxon>Bacillati</taxon>
        <taxon>Cyanobacteriota</taxon>
        <taxon>Cyanophyceae</taxon>
        <taxon>Nostocales</taxon>
        <taxon>Nostocaceae</taxon>
        <taxon>Nostoc</taxon>
    </lineage>
</organism>
<keyword evidence="2" id="KW-1185">Reference proteome</keyword>
<comment type="caution">
    <text evidence="1">The sequence shown here is derived from an EMBL/GenBank/DDBJ whole genome shotgun (WGS) entry which is preliminary data.</text>
</comment>
<dbReference type="Gene3D" id="3.40.630.10">
    <property type="entry name" value="Zn peptidases"/>
    <property type="match status" value="1"/>
</dbReference>
<protein>
    <submittedName>
        <fullName evidence="1">Uncharacterized protein</fullName>
    </submittedName>
</protein>
<gene>
    <name evidence="1" type="ORF">H6G95_30330</name>
</gene>